<protein>
    <submittedName>
        <fullName evidence="2">Uncharacterized protein</fullName>
    </submittedName>
</protein>
<organism evidence="2 3">
    <name type="scientific">Cirrhinus mrigala</name>
    <name type="common">Mrigala</name>
    <dbReference type="NCBI Taxonomy" id="683832"/>
    <lineage>
        <taxon>Eukaryota</taxon>
        <taxon>Metazoa</taxon>
        <taxon>Chordata</taxon>
        <taxon>Craniata</taxon>
        <taxon>Vertebrata</taxon>
        <taxon>Euteleostomi</taxon>
        <taxon>Actinopterygii</taxon>
        <taxon>Neopterygii</taxon>
        <taxon>Teleostei</taxon>
        <taxon>Ostariophysi</taxon>
        <taxon>Cypriniformes</taxon>
        <taxon>Cyprinidae</taxon>
        <taxon>Labeoninae</taxon>
        <taxon>Labeonini</taxon>
        <taxon>Cirrhinus</taxon>
    </lineage>
</organism>
<dbReference type="Proteomes" id="UP001529510">
    <property type="component" value="Unassembled WGS sequence"/>
</dbReference>
<keyword evidence="3" id="KW-1185">Reference proteome</keyword>
<proteinExistence type="predicted"/>
<name>A0ABD0MS98_CIRMR</name>
<evidence type="ECO:0000256" key="1">
    <source>
        <dbReference type="SAM" id="MobiDB-lite"/>
    </source>
</evidence>
<evidence type="ECO:0000313" key="3">
    <source>
        <dbReference type="Proteomes" id="UP001529510"/>
    </source>
</evidence>
<sequence>MAKLQNKRHENMNVKQNTKTTPRYMSPPLRAAPEAQTKHSPGGWSRSNTGGGMGGQAHVGEQVHNPGQDHEAEDKTMSHGAVVVLGCEAEAGLGCGAEVGLDCGAVADSETMAFLGRGAVKDLGHEAVADCGTMVDLGHGTMSDPEEPGAVADAGRAGTWAVRSLTAFMVVTGQAESPWGNVASFGGSAAGAATSGGTGADS</sequence>
<dbReference type="EMBL" id="JAMKFB020000160">
    <property type="protein sequence ID" value="KAL0152909.1"/>
    <property type="molecule type" value="Genomic_DNA"/>
</dbReference>
<reference evidence="2 3" key="1">
    <citation type="submission" date="2024-05" db="EMBL/GenBank/DDBJ databases">
        <title>Genome sequencing and assembly of Indian major carp, Cirrhinus mrigala (Hamilton, 1822).</title>
        <authorList>
            <person name="Mohindra V."/>
            <person name="Chowdhury L.M."/>
            <person name="Lal K."/>
            <person name="Jena J.K."/>
        </authorList>
    </citation>
    <scope>NUCLEOTIDE SEQUENCE [LARGE SCALE GENOMIC DNA]</scope>
    <source>
        <strain evidence="2">CM1030</strain>
        <tissue evidence="2">Blood</tissue>
    </source>
</reference>
<evidence type="ECO:0000313" key="2">
    <source>
        <dbReference type="EMBL" id="KAL0152909.1"/>
    </source>
</evidence>
<dbReference type="AlphaFoldDB" id="A0ABD0MS98"/>
<feature type="region of interest" description="Disordered" evidence="1">
    <location>
        <begin position="1"/>
        <end position="75"/>
    </location>
</feature>
<accession>A0ABD0MS98</accession>
<comment type="caution">
    <text evidence="2">The sequence shown here is derived from an EMBL/GenBank/DDBJ whole genome shotgun (WGS) entry which is preliminary data.</text>
</comment>
<feature type="compositionally biased region" description="Polar residues" evidence="1">
    <location>
        <begin position="13"/>
        <end position="23"/>
    </location>
</feature>
<gene>
    <name evidence="2" type="ORF">M9458_051792</name>
</gene>